<evidence type="ECO:0000256" key="2">
    <source>
        <dbReference type="ARBA" id="ARBA00022630"/>
    </source>
</evidence>
<dbReference type="SUPFAM" id="SSF54373">
    <property type="entry name" value="FAD-linked reductases, C-terminal domain"/>
    <property type="match status" value="1"/>
</dbReference>
<keyword evidence="4" id="KW-0560">Oxidoreductase</keyword>
<name>A0A067PRK2_9AGAM</name>
<protein>
    <recommendedName>
        <fullName evidence="6">FAD-binding domain-containing protein</fullName>
    </recommendedName>
</protein>
<sequence length="443" mass="48895">MSTETGFGYTKIAQPNSTGIKVIVVGAGFAGLACAIESRRKGHEVYILEKFKELKVLGDIISFGNNTGRIFERWGLHDQCVFWPICTHHTSLTIHNAEGEVLVVQDLQNPLFGAYAYNGHRGQLHERLFNYAKSIGVEIRLGQDVSEYWETESEAGVICNGERLSADMVVGADGVRSKARTLVLGYEDKPKSSGYAIFRAWFDCEAQGVDKDPLTDYMSKNGDAFHGWIGRDVHFLASTSGGGKAMSWVITHKDDADIAESWSFPGKMEDVLAVVEGWDPRCAAILSKAPSCVDWKLVYRDPLPTWISKGARLALIGDAAHPFLPTSIQGASQAVEDGVTLAVVLQLAGKQNVPMAVRAWEKIRYQRVRRAQLLGESNRDMWHKAKSNAEGETVTLPRPEWLLGHDAEKHAYEVFETTVQEIQEKGYELPTLPPPLPVVAVAA</sequence>
<organism evidence="7 8">
    <name type="scientific">Jaapia argillacea MUCL 33604</name>
    <dbReference type="NCBI Taxonomy" id="933084"/>
    <lineage>
        <taxon>Eukaryota</taxon>
        <taxon>Fungi</taxon>
        <taxon>Dikarya</taxon>
        <taxon>Basidiomycota</taxon>
        <taxon>Agaricomycotina</taxon>
        <taxon>Agaricomycetes</taxon>
        <taxon>Agaricomycetidae</taxon>
        <taxon>Jaapiales</taxon>
        <taxon>Jaapiaceae</taxon>
        <taxon>Jaapia</taxon>
    </lineage>
</organism>
<dbReference type="Pfam" id="PF01494">
    <property type="entry name" value="FAD_binding_3"/>
    <property type="match status" value="1"/>
</dbReference>
<dbReference type="InterPro" id="IPR036188">
    <property type="entry name" value="FAD/NAD-bd_sf"/>
</dbReference>
<evidence type="ECO:0000256" key="1">
    <source>
        <dbReference type="ARBA" id="ARBA00007992"/>
    </source>
</evidence>
<dbReference type="GO" id="GO:0004497">
    <property type="term" value="F:monooxygenase activity"/>
    <property type="evidence" value="ECO:0007669"/>
    <property type="project" value="UniProtKB-KW"/>
</dbReference>
<evidence type="ECO:0000259" key="6">
    <source>
        <dbReference type="Pfam" id="PF01494"/>
    </source>
</evidence>
<dbReference type="PANTHER" id="PTHR13789:SF236">
    <property type="entry name" value="MONOOXYGENASE, PUTATIVE (AFU_ORTHOLOGUE AFUA_6G12060)-RELATED"/>
    <property type="match status" value="1"/>
</dbReference>
<keyword evidence="2" id="KW-0285">Flavoprotein</keyword>
<feature type="domain" description="FAD-binding" evidence="6">
    <location>
        <begin position="21"/>
        <end position="350"/>
    </location>
</feature>
<proteinExistence type="inferred from homology"/>
<dbReference type="EMBL" id="KL197736">
    <property type="protein sequence ID" value="KDQ52946.1"/>
    <property type="molecule type" value="Genomic_DNA"/>
</dbReference>
<dbReference type="InterPro" id="IPR050493">
    <property type="entry name" value="FAD-dep_Monooxygenase_BioMet"/>
</dbReference>
<evidence type="ECO:0000256" key="5">
    <source>
        <dbReference type="ARBA" id="ARBA00023033"/>
    </source>
</evidence>
<evidence type="ECO:0000256" key="3">
    <source>
        <dbReference type="ARBA" id="ARBA00022827"/>
    </source>
</evidence>
<comment type="similarity">
    <text evidence="1">Belongs to the paxM FAD-dependent monooxygenase family.</text>
</comment>
<gene>
    <name evidence="7" type="ORF">JAAARDRAFT_183578</name>
</gene>
<dbReference type="OrthoDB" id="9993796at2759"/>
<dbReference type="PANTHER" id="PTHR13789">
    <property type="entry name" value="MONOOXYGENASE"/>
    <property type="match status" value="1"/>
</dbReference>
<evidence type="ECO:0000313" key="7">
    <source>
        <dbReference type="EMBL" id="KDQ52946.1"/>
    </source>
</evidence>
<keyword evidence="3" id="KW-0274">FAD</keyword>
<dbReference type="AlphaFoldDB" id="A0A067PRK2"/>
<keyword evidence="5" id="KW-0503">Monooxygenase</keyword>
<dbReference type="STRING" id="933084.A0A067PRK2"/>
<reference evidence="8" key="1">
    <citation type="journal article" date="2014" name="Proc. Natl. Acad. Sci. U.S.A.">
        <title>Extensive sampling of basidiomycete genomes demonstrates inadequacy of the white-rot/brown-rot paradigm for wood decay fungi.</title>
        <authorList>
            <person name="Riley R."/>
            <person name="Salamov A.A."/>
            <person name="Brown D.W."/>
            <person name="Nagy L.G."/>
            <person name="Floudas D."/>
            <person name="Held B.W."/>
            <person name="Levasseur A."/>
            <person name="Lombard V."/>
            <person name="Morin E."/>
            <person name="Otillar R."/>
            <person name="Lindquist E.A."/>
            <person name="Sun H."/>
            <person name="LaButti K.M."/>
            <person name="Schmutz J."/>
            <person name="Jabbour D."/>
            <person name="Luo H."/>
            <person name="Baker S.E."/>
            <person name="Pisabarro A.G."/>
            <person name="Walton J.D."/>
            <person name="Blanchette R.A."/>
            <person name="Henrissat B."/>
            <person name="Martin F."/>
            <person name="Cullen D."/>
            <person name="Hibbett D.S."/>
            <person name="Grigoriev I.V."/>
        </authorList>
    </citation>
    <scope>NUCLEOTIDE SEQUENCE [LARGE SCALE GENOMIC DNA]</scope>
    <source>
        <strain evidence="8">MUCL 33604</strain>
    </source>
</reference>
<dbReference type="PRINTS" id="PR00420">
    <property type="entry name" value="RNGMNOXGNASE"/>
</dbReference>
<dbReference type="SUPFAM" id="SSF51905">
    <property type="entry name" value="FAD/NAD(P)-binding domain"/>
    <property type="match status" value="1"/>
</dbReference>
<accession>A0A067PRK2</accession>
<dbReference type="InterPro" id="IPR002938">
    <property type="entry name" value="FAD-bd"/>
</dbReference>
<evidence type="ECO:0000313" key="8">
    <source>
        <dbReference type="Proteomes" id="UP000027265"/>
    </source>
</evidence>
<dbReference type="GO" id="GO:0071949">
    <property type="term" value="F:FAD binding"/>
    <property type="evidence" value="ECO:0007669"/>
    <property type="project" value="InterPro"/>
</dbReference>
<dbReference type="Gene3D" id="3.50.50.60">
    <property type="entry name" value="FAD/NAD(P)-binding domain"/>
    <property type="match status" value="1"/>
</dbReference>
<dbReference type="HOGENOM" id="CLU_009665_19_1_1"/>
<evidence type="ECO:0000256" key="4">
    <source>
        <dbReference type="ARBA" id="ARBA00023002"/>
    </source>
</evidence>
<keyword evidence="8" id="KW-1185">Reference proteome</keyword>
<dbReference type="InParanoid" id="A0A067PRK2"/>
<dbReference type="Proteomes" id="UP000027265">
    <property type="component" value="Unassembled WGS sequence"/>
</dbReference>